<comment type="caution">
    <text evidence="3">The sequence shown here is derived from an EMBL/GenBank/DDBJ whole genome shotgun (WGS) entry which is preliminary data.</text>
</comment>
<keyword evidence="4" id="KW-1185">Reference proteome</keyword>
<dbReference type="GO" id="GO:0005886">
    <property type="term" value="C:plasma membrane"/>
    <property type="evidence" value="ECO:0007669"/>
    <property type="project" value="TreeGrafter"/>
</dbReference>
<evidence type="ECO:0000313" key="3">
    <source>
        <dbReference type="EMBL" id="VTJ82202.1"/>
    </source>
</evidence>
<evidence type="ECO:0008006" key="5">
    <source>
        <dbReference type="Google" id="ProtNLM"/>
    </source>
</evidence>
<dbReference type="Proteomes" id="UP000335636">
    <property type="component" value="Unassembled WGS sequence"/>
</dbReference>
<dbReference type="InterPro" id="IPR031393">
    <property type="entry name" value="LAX"/>
</dbReference>
<dbReference type="PANTHER" id="PTHR24091:SF0">
    <property type="entry name" value="LYMPHOCYTE TRANSMEMBRANE ADAPTER 1"/>
    <property type="match status" value="1"/>
</dbReference>
<evidence type="ECO:0000256" key="2">
    <source>
        <dbReference type="SAM" id="Phobius"/>
    </source>
</evidence>
<dbReference type="EMBL" id="CABDUW010001510">
    <property type="protein sequence ID" value="VTJ82202.1"/>
    <property type="molecule type" value="Genomic_DNA"/>
</dbReference>
<feature type="transmembrane region" description="Helical" evidence="2">
    <location>
        <begin position="36"/>
        <end position="60"/>
    </location>
</feature>
<feature type="compositionally biased region" description="Basic and acidic residues" evidence="1">
    <location>
        <begin position="352"/>
        <end position="369"/>
    </location>
</feature>
<feature type="region of interest" description="Disordered" evidence="1">
    <location>
        <begin position="242"/>
        <end position="267"/>
    </location>
</feature>
<sequence>MDVTNSTLRDSKSTLQPSTPRVILGSQERDNDKSSIIFSGLVGLLAVLLLITVACILWNWNKRKKRRVPYLPVTAMPSLTLPRPRPRAKNIYDLLPQRQEELGRHQPRNIRMFSAESLLSRNSDSPEHMPSQAESTLQMHTAHIHTMGYAVGVYDNATVPQVCRNVTPSTHYVNVRASRDVSSTSSEDSNDYVNVPTAEEMAETLTPNNSLPESLLVLSSAQQSDLTEKRHKGCGDASDCTSFWAPGTKDSDPLSDGEDSSQTSNDYVNMTGLDLEDIQEELPWVAFQCCRDYENVPPADPKGSQQQTEEEVTTSNTDHEEGKTDGPGTDIHPLTRNSLSSGHCVSPLSEDCQMKHEEEMSHEDTHDYENVLPAKLGGRDREQGPGAQLPPDE</sequence>
<name>A0A5E4CMR4_MARMO</name>
<reference evidence="3" key="1">
    <citation type="submission" date="2019-04" db="EMBL/GenBank/DDBJ databases">
        <authorList>
            <person name="Alioto T."/>
            <person name="Alioto T."/>
        </authorList>
    </citation>
    <scope>NUCLEOTIDE SEQUENCE [LARGE SCALE GENOMIC DNA]</scope>
</reference>
<dbReference type="GO" id="GO:0050868">
    <property type="term" value="P:negative regulation of T cell activation"/>
    <property type="evidence" value="ECO:0007669"/>
    <property type="project" value="TreeGrafter"/>
</dbReference>
<keyword evidence="2" id="KW-0812">Transmembrane</keyword>
<dbReference type="GO" id="GO:0035556">
    <property type="term" value="P:intracellular signal transduction"/>
    <property type="evidence" value="ECO:0007669"/>
    <property type="project" value="TreeGrafter"/>
</dbReference>
<organism evidence="3 4">
    <name type="scientific">Marmota monax</name>
    <name type="common">Woodchuck</name>
    <dbReference type="NCBI Taxonomy" id="9995"/>
    <lineage>
        <taxon>Eukaryota</taxon>
        <taxon>Metazoa</taxon>
        <taxon>Chordata</taxon>
        <taxon>Craniata</taxon>
        <taxon>Vertebrata</taxon>
        <taxon>Euteleostomi</taxon>
        <taxon>Mammalia</taxon>
        <taxon>Eutheria</taxon>
        <taxon>Euarchontoglires</taxon>
        <taxon>Glires</taxon>
        <taxon>Rodentia</taxon>
        <taxon>Sciuromorpha</taxon>
        <taxon>Sciuridae</taxon>
        <taxon>Xerinae</taxon>
        <taxon>Marmotini</taxon>
        <taxon>Marmota</taxon>
    </lineage>
</organism>
<evidence type="ECO:0000256" key="1">
    <source>
        <dbReference type="SAM" id="MobiDB-lite"/>
    </source>
</evidence>
<protein>
    <recommendedName>
        <fullName evidence="5">Lymphocyte transmembrane adapter 1</fullName>
    </recommendedName>
</protein>
<proteinExistence type="predicted"/>
<evidence type="ECO:0000313" key="4">
    <source>
        <dbReference type="Proteomes" id="UP000335636"/>
    </source>
</evidence>
<feature type="region of interest" description="Disordered" evidence="1">
    <location>
        <begin position="295"/>
        <end position="393"/>
    </location>
</feature>
<dbReference type="GO" id="GO:0046649">
    <property type="term" value="P:lymphocyte activation"/>
    <property type="evidence" value="ECO:0007669"/>
    <property type="project" value="TreeGrafter"/>
</dbReference>
<dbReference type="GO" id="GO:0050851">
    <property type="term" value="P:antigen receptor-mediated signaling pathway"/>
    <property type="evidence" value="ECO:0007669"/>
    <property type="project" value="TreeGrafter"/>
</dbReference>
<keyword evidence="2" id="KW-0472">Membrane</keyword>
<dbReference type="AlphaFoldDB" id="A0A5E4CMR4"/>
<dbReference type="GO" id="GO:0006955">
    <property type="term" value="P:immune response"/>
    <property type="evidence" value="ECO:0007669"/>
    <property type="project" value="InterPro"/>
</dbReference>
<keyword evidence="2" id="KW-1133">Transmembrane helix</keyword>
<dbReference type="Pfam" id="PF15681">
    <property type="entry name" value="LAX"/>
    <property type="match status" value="1"/>
</dbReference>
<accession>A0A5E4CMR4</accession>
<dbReference type="PANTHER" id="PTHR24091">
    <property type="entry name" value="LYMPHOCYTE TRANSMEMBRANE ADAPTER 1"/>
    <property type="match status" value="1"/>
</dbReference>
<gene>
    <name evidence="3" type="ORF">MONAX_5E032339</name>
</gene>